<organism evidence="2 3">
    <name type="scientific">Apiospora marii</name>
    <dbReference type="NCBI Taxonomy" id="335849"/>
    <lineage>
        <taxon>Eukaryota</taxon>
        <taxon>Fungi</taxon>
        <taxon>Dikarya</taxon>
        <taxon>Ascomycota</taxon>
        <taxon>Pezizomycotina</taxon>
        <taxon>Sordariomycetes</taxon>
        <taxon>Xylariomycetidae</taxon>
        <taxon>Amphisphaeriales</taxon>
        <taxon>Apiosporaceae</taxon>
        <taxon>Apiospora</taxon>
    </lineage>
</organism>
<comment type="caution">
    <text evidence="2">The sequence shown here is derived from an EMBL/GenBank/DDBJ whole genome shotgun (WGS) entry which is preliminary data.</text>
</comment>
<dbReference type="EMBL" id="JAQQWI010000009">
    <property type="protein sequence ID" value="KAK8022888.1"/>
    <property type="molecule type" value="Genomic_DNA"/>
</dbReference>
<proteinExistence type="predicted"/>
<feature type="compositionally biased region" description="Polar residues" evidence="1">
    <location>
        <begin position="16"/>
        <end position="27"/>
    </location>
</feature>
<evidence type="ECO:0000313" key="2">
    <source>
        <dbReference type="EMBL" id="KAK8022888.1"/>
    </source>
</evidence>
<keyword evidence="3" id="KW-1185">Reference proteome</keyword>
<reference evidence="2 3" key="1">
    <citation type="submission" date="2023-01" db="EMBL/GenBank/DDBJ databases">
        <title>Analysis of 21 Apiospora genomes using comparative genomics revels a genus with tremendous synthesis potential of carbohydrate active enzymes and secondary metabolites.</title>
        <authorList>
            <person name="Sorensen T."/>
        </authorList>
    </citation>
    <scope>NUCLEOTIDE SEQUENCE [LARGE SCALE GENOMIC DNA]</scope>
    <source>
        <strain evidence="2 3">CBS 20057</strain>
    </source>
</reference>
<name>A0ABR1RYF2_9PEZI</name>
<gene>
    <name evidence="2" type="ORF">PG991_006769</name>
</gene>
<dbReference type="Proteomes" id="UP001396898">
    <property type="component" value="Unassembled WGS sequence"/>
</dbReference>
<protein>
    <submittedName>
        <fullName evidence="2">Uncharacterized protein</fullName>
    </submittedName>
</protein>
<sequence length="165" mass="18465">MLRKDHLLHGPKRTPSHTTLGQHQGNPGQFFAGSEDTSYDPLEVLRQRLSNGAYSTSGLRPVLNEVAIRCTQPSYRQTAHRKVAFILQLHGTSFTGVLDVFHGRSNDRTRLLRRTCECSAQRSGLVETLEVGSSCVLFRDHQRLGASMDEHGMHSLNTRPPMNSE</sequence>
<evidence type="ECO:0000256" key="1">
    <source>
        <dbReference type="SAM" id="MobiDB-lite"/>
    </source>
</evidence>
<feature type="region of interest" description="Disordered" evidence="1">
    <location>
        <begin position="1"/>
        <end position="33"/>
    </location>
</feature>
<accession>A0ABR1RYF2</accession>
<evidence type="ECO:0000313" key="3">
    <source>
        <dbReference type="Proteomes" id="UP001396898"/>
    </source>
</evidence>